<keyword evidence="2" id="KW-1185">Reference proteome</keyword>
<dbReference type="InterPro" id="IPR045864">
    <property type="entry name" value="aa-tRNA-synth_II/BPL/LPL"/>
</dbReference>
<evidence type="ECO:0000313" key="2">
    <source>
        <dbReference type="Proteomes" id="UP000597138"/>
    </source>
</evidence>
<gene>
    <name evidence="1" type="ORF">GCM10010985_33690</name>
</gene>
<evidence type="ECO:0000313" key="1">
    <source>
        <dbReference type="EMBL" id="GGD76404.1"/>
    </source>
</evidence>
<accession>A0ABQ1RT30</accession>
<dbReference type="Proteomes" id="UP000597138">
    <property type="component" value="Unassembled WGS sequence"/>
</dbReference>
<proteinExistence type="predicted"/>
<evidence type="ECO:0008006" key="3">
    <source>
        <dbReference type="Google" id="ProtNLM"/>
    </source>
</evidence>
<sequence length="364" mass="41019">MRSAPQPGTYNDMNMPTEQAAIMAEAQSQATQASYDKSDLTLRDRLIEAGILIDTGEDGLYGRSAIFEDIVERLNQAITLLGADQHAEVLRFPPAMRRRDFEDSEYLKSFPNLAGTIHSFAGNDRGHHRLLEALDKIVHIGEGEERSDEWMDQQKPTRLVLTPAACYPIYPLVAKRGNLAKDGATFDAFSYCFRHEPSIDPGRMQMFRMREYIRVGSPEQVMAFRQKWIERGSLLVRLLQLPFEIDLANDPFFGRGGKIVADSQRAQQLKFELLVPVATPDRPTACLSFNYHMEHFGELWNIRQADDSVAHTACVGFGMERTTLALFRHHGLDVKAWPAPVRELLWGNADPIIADGLANMGEEA</sequence>
<dbReference type="NCBIfam" id="NF005479">
    <property type="entry name" value="PRK07080.1"/>
    <property type="match status" value="1"/>
</dbReference>
<name>A0ABQ1RT30_9BURK</name>
<dbReference type="Gene3D" id="3.30.930.10">
    <property type="entry name" value="Bira Bifunctional Protein, Domain 2"/>
    <property type="match status" value="1"/>
</dbReference>
<dbReference type="EMBL" id="BMEG01000005">
    <property type="protein sequence ID" value="GGD76404.1"/>
    <property type="molecule type" value="Genomic_DNA"/>
</dbReference>
<organism evidence="1 2">
    <name type="scientific">Caballeronia grimmiae</name>
    <dbReference type="NCBI Taxonomy" id="1071679"/>
    <lineage>
        <taxon>Bacteria</taxon>
        <taxon>Pseudomonadati</taxon>
        <taxon>Pseudomonadota</taxon>
        <taxon>Betaproteobacteria</taxon>
        <taxon>Burkholderiales</taxon>
        <taxon>Burkholderiaceae</taxon>
        <taxon>Caballeronia</taxon>
    </lineage>
</organism>
<comment type="caution">
    <text evidence="1">The sequence shown here is derived from an EMBL/GenBank/DDBJ whole genome shotgun (WGS) entry which is preliminary data.</text>
</comment>
<reference evidence="2" key="1">
    <citation type="journal article" date="2019" name="Int. J. Syst. Evol. Microbiol.">
        <title>The Global Catalogue of Microorganisms (GCM) 10K type strain sequencing project: providing services to taxonomists for standard genome sequencing and annotation.</title>
        <authorList>
            <consortium name="The Broad Institute Genomics Platform"/>
            <consortium name="The Broad Institute Genome Sequencing Center for Infectious Disease"/>
            <person name="Wu L."/>
            <person name="Ma J."/>
        </authorList>
    </citation>
    <scope>NUCLEOTIDE SEQUENCE [LARGE SCALE GENOMIC DNA]</scope>
    <source>
        <strain evidence="2">CGMCC 1.11013</strain>
    </source>
</reference>
<dbReference type="SUPFAM" id="SSF55681">
    <property type="entry name" value="Class II aaRS and biotin synthetases"/>
    <property type="match status" value="1"/>
</dbReference>
<protein>
    <recommendedName>
        <fullName evidence="3">Amino acid--[acyl-carrier-protein] ligase</fullName>
    </recommendedName>
</protein>
<dbReference type="CDD" id="cd00670">
    <property type="entry name" value="Gly_His_Pro_Ser_Thr_tRS_core"/>
    <property type="match status" value="1"/>
</dbReference>